<evidence type="ECO:0000256" key="4">
    <source>
        <dbReference type="ARBA" id="ARBA00022692"/>
    </source>
</evidence>
<evidence type="ECO:0000256" key="6">
    <source>
        <dbReference type="ARBA" id="ARBA00023136"/>
    </source>
</evidence>
<dbReference type="Pfam" id="PF01757">
    <property type="entry name" value="Acyl_transf_3"/>
    <property type="match status" value="1"/>
</dbReference>
<reference evidence="9 10" key="1">
    <citation type="submission" date="2010-08" db="EMBL/GenBank/DDBJ databases">
        <authorList>
            <consortium name="US DOE Joint Genome Institute (JGI-PGF)"/>
            <person name="Lucas S."/>
            <person name="Copeland A."/>
            <person name="Lapidus A."/>
            <person name="Cheng J.-F."/>
            <person name="Bruce D."/>
            <person name="Goodwin L."/>
            <person name="Pitluck S."/>
            <person name="Land M.L."/>
            <person name="Hauser L."/>
            <person name="Chang Y.-J."/>
            <person name="Anderson I.J."/>
            <person name="Johnson E."/>
            <person name="Mulhopadhyay B."/>
            <person name="Kyrpides N."/>
            <person name="Woyke T.J."/>
        </authorList>
    </citation>
    <scope>NUCLEOTIDE SEQUENCE [LARGE SCALE GENOMIC DNA]</scope>
    <source>
        <strain evidence="9 10">6</strain>
    </source>
</reference>
<evidence type="ECO:0000259" key="8">
    <source>
        <dbReference type="Pfam" id="PF01757"/>
    </source>
</evidence>
<keyword evidence="4 7" id="KW-0812">Transmembrane</keyword>
<organism evidence="9 10">
    <name type="scientific">Eubacterium cellulosolvens (strain ATCC 43171 / JCM 9499 / 6)</name>
    <name type="common">Cillobacterium cellulosolvens</name>
    <dbReference type="NCBI Taxonomy" id="633697"/>
    <lineage>
        <taxon>Bacteria</taxon>
        <taxon>Bacillati</taxon>
        <taxon>Bacillota</taxon>
        <taxon>Clostridia</taxon>
        <taxon>Eubacteriales</taxon>
        <taxon>Eubacteriaceae</taxon>
        <taxon>Eubacterium</taxon>
    </lineage>
</organism>
<feature type="transmembrane region" description="Helical" evidence="7">
    <location>
        <begin position="195"/>
        <end position="212"/>
    </location>
</feature>
<keyword evidence="6 7" id="KW-0472">Membrane</keyword>
<dbReference type="eggNOG" id="COG3274">
    <property type="taxonomic scope" value="Bacteria"/>
</dbReference>
<name>I5AWH3_EUBC6</name>
<feature type="transmembrane region" description="Helical" evidence="7">
    <location>
        <begin position="293"/>
        <end position="316"/>
    </location>
</feature>
<keyword evidence="10" id="KW-1185">Reference proteome</keyword>
<feature type="transmembrane region" description="Helical" evidence="7">
    <location>
        <begin position="43"/>
        <end position="68"/>
    </location>
</feature>
<dbReference type="GO" id="GO:0016413">
    <property type="term" value="F:O-acetyltransferase activity"/>
    <property type="evidence" value="ECO:0007669"/>
    <property type="project" value="TreeGrafter"/>
</dbReference>
<dbReference type="PANTHER" id="PTHR40074:SF2">
    <property type="entry name" value="O-ACETYLTRANSFERASE WECH"/>
    <property type="match status" value="1"/>
</dbReference>
<feature type="domain" description="Acyltransferase 3" evidence="8">
    <location>
        <begin position="7"/>
        <end position="348"/>
    </location>
</feature>
<feature type="transmembrane region" description="Helical" evidence="7">
    <location>
        <begin position="141"/>
        <end position="160"/>
    </location>
</feature>
<feature type="transmembrane region" description="Helical" evidence="7">
    <location>
        <begin position="328"/>
        <end position="348"/>
    </location>
</feature>
<evidence type="ECO:0000256" key="2">
    <source>
        <dbReference type="ARBA" id="ARBA00007400"/>
    </source>
</evidence>
<evidence type="ECO:0000256" key="7">
    <source>
        <dbReference type="SAM" id="Phobius"/>
    </source>
</evidence>
<keyword evidence="5 7" id="KW-1133">Transmembrane helix</keyword>
<gene>
    <name evidence="9" type="ORF">EubceDRAFT1_2420</name>
</gene>
<feature type="transmembrane region" description="Helical" evidence="7">
    <location>
        <begin position="263"/>
        <end position="281"/>
    </location>
</feature>
<sequence length="362" mass="40428">MSKKRENGLDLLRVIAAILVCAVHVCNVGRSQAAEYTNLNFEFHFFYVIFHFGQAAVACFVALSGAFIIKASSTKDYKTFYRRTWKKVVIPTIVFSLFYIIFEAILSCVKNPGEGNLFAAFLKALLGKCVMGVMGFPAVHMWYMFMLMILYLLAPFVVLAREYMGEQHFAKAAFVLWILGAVDAVSHQTRVSWSLGYTADLLGIFMLGYVLHEWALKRRGNTKLGIGLITGGCALIAVEYLIWLMTRNIDLMSQLFQQRPHNPFLSMGALLCIAGFTILEIKCNVGTLSLLTLWVYIVHPAVMEIVFLAEGAVFHIPSTEIGLTQPVLTGTVNIVIVTVISFIVSFLIEKVMNPVNKKKINA</sequence>
<dbReference type="GO" id="GO:0005886">
    <property type="term" value="C:plasma membrane"/>
    <property type="evidence" value="ECO:0007669"/>
    <property type="project" value="UniProtKB-SubCell"/>
</dbReference>
<keyword evidence="3" id="KW-1003">Cell membrane</keyword>
<dbReference type="STRING" id="633697.EubceDRAFT1_2420"/>
<dbReference type="OrthoDB" id="9810469at2"/>
<dbReference type="Proteomes" id="UP000005753">
    <property type="component" value="Chromosome"/>
</dbReference>
<protein>
    <recommendedName>
        <fullName evidence="8">Acyltransferase 3 domain-containing protein</fullName>
    </recommendedName>
</protein>
<feature type="transmembrane region" description="Helical" evidence="7">
    <location>
        <begin position="224"/>
        <end position="243"/>
    </location>
</feature>
<dbReference type="GO" id="GO:0009246">
    <property type="term" value="P:enterobacterial common antigen biosynthetic process"/>
    <property type="evidence" value="ECO:0007669"/>
    <property type="project" value="TreeGrafter"/>
</dbReference>
<reference evidence="9 10" key="2">
    <citation type="submission" date="2012-02" db="EMBL/GenBank/DDBJ databases">
        <title>Improved High-Quality Draft sequence of Eubacterium cellulosolvens 6.</title>
        <authorList>
            <consortium name="US DOE Joint Genome Institute"/>
            <person name="Lucas S."/>
            <person name="Han J."/>
            <person name="Lapidus A."/>
            <person name="Cheng J.-F."/>
            <person name="Goodwin L."/>
            <person name="Pitluck S."/>
            <person name="Peters L."/>
            <person name="Mikhailova N."/>
            <person name="Gu W."/>
            <person name="Detter J.C."/>
            <person name="Han C."/>
            <person name="Tapia R."/>
            <person name="Land M."/>
            <person name="Hauser L."/>
            <person name="Kyrpides N."/>
            <person name="Ivanova N."/>
            <person name="Pagani I."/>
            <person name="Johnson E."/>
            <person name="Mukhopadhyay B."/>
            <person name="Anderson I."/>
            <person name="Woyke T."/>
        </authorList>
    </citation>
    <scope>NUCLEOTIDE SEQUENCE [LARGE SCALE GENOMIC DNA]</scope>
    <source>
        <strain evidence="9 10">6</strain>
    </source>
</reference>
<proteinExistence type="inferred from homology"/>
<dbReference type="HOGENOM" id="CLU_764497_0_0_9"/>
<comment type="subcellular location">
    <subcellularLocation>
        <location evidence="1">Cell membrane</location>
        <topology evidence="1">Multi-pass membrane protein</topology>
    </subcellularLocation>
</comment>
<dbReference type="PANTHER" id="PTHR40074">
    <property type="entry name" value="O-ACETYLTRANSFERASE WECH"/>
    <property type="match status" value="1"/>
</dbReference>
<dbReference type="AlphaFoldDB" id="I5AWH3"/>
<evidence type="ECO:0000256" key="3">
    <source>
        <dbReference type="ARBA" id="ARBA00022475"/>
    </source>
</evidence>
<evidence type="ECO:0000313" key="10">
    <source>
        <dbReference type="Proteomes" id="UP000005753"/>
    </source>
</evidence>
<feature type="transmembrane region" description="Helical" evidence="7">
    <location>
        <begin position="88"/>
        <end position="106"/>
    </location>
</feature>
<feature type="transmembrane region" description="Helical" evidence="7">
    <location>
        <begin position="172"/>
        <end position="189"/>
    </location>
</feature>
<evidence type="ECO:0000256" key="5">
    <source>
        <dbReference type="ARBA" id="ARBA00022989"/>
    </source>
</evidence>
<accession>I5AWH3</accession>
<evidence type="ECO:0000313" key="9">
    <source>
        <dbReference type="EMBL" id="EIM58146.1"/>
    </source>
</evidence>
<comment type="similarity">
    <text evidence="2">Belongs to the acyltransferase 3 family.</text>
</comment>
<evidence type="ECO:0000256" key="1">
    <source>
        <dbReference type="ARBA" id="ARBA00004651"/>
    </source>
</evidence>
<dbReference type="InterPro" id="IPR002656">
    <property type="entry name" value="Acyl_transf_3_dom"/>
</dbReference>
<dbReference type="EMBL" id="CM001487">
    <property type="protein sequence ID" value="EIM58146.1"/>
    <property type="molecule type" value="Genomic_DNA"/>
</dbReference>